<accession>A0A1V4I1K0</accession>
<gene>
    <name evidence="1" type="ORF">B2M20_03430</name>
</gene>
<evidence type="ECO:0000313" key="1">
    <source>
        <dbReference type="EMBL" id="OPH84108.1"/>
    </source>
</evidence>
<name>A0A1V4I1K0_NITVU</name>
<organism evidence="1 2">
    <name type="scientific">Nitrobacter vulgaris</name>
    <dbReference type="NCBI Taxonomy" id="29421"/>
    <lineage>
        <taxon>Bacteria</taxon>
        <taxon>Pseudomonadati</taxon>
        <taxon>Pseudomonadota</taxon>
        <taxon>Alphaproteobacteria</taxon>
        <taxon>Hyphomicrobiales</taxon>
        <taxon>Nitrobacteraceae</taxon>
        <taxon>Nitrobacter</taxon>
    </lineage>
</organism>
<dbReference type="Proteomes" id="UP000189940">
    <property type="component" value="Unassembled WGS sequence"/>
</dbReference>
<dbReference type="STRING" id="29421.B2M20_03430"/>
<evidence type="ECO:0000313" key="2">
    <source>
        <dbReference type="Proteomes" id="UP000189940"/>
    </source>
</evidence>
<keyword evidence="2" id="KW-1185">Reference proteome</keyword>
<dbReference type="Gene3D" id="3.40.50.150">
    <property type="entry name" value="Vaccinia Virus protein VP39"/>
    <property type="match status" value="1"/>
</dbReference>
<dbReference type="EMBL" id="MWPQ01000010">
    <property type="protein sequence ID" value="OPH84108.1"/>
    <property type="molecule type" value="Genomic_DNA"/>
</dbReference>
<protein>
    <recommendedName>
        <fullName evidence="3">Methyltransferase</fullName>
    </recommendedName>
</protein>
<dbReference type="AlphaFoldDB" id="A0A1V4I1K0"/>
<dbReference type="OrthoDB" id="7445868at2"/>
<dbReference type="InterPro" id="IPR029063">
    <property type="entry name" value="SAM-dependent_MTases_sf"/>
</dbReference>
<proteinExistence type="predicted"/>
<sequence>MAATDTKQQLLPRMSSDEAALFLSFVRNSRIYVEFGTGGSTAVASRHVQSSILSVDSSREWLDQVKTACASSQTKPELIFVDIGPTGEWGFPTDASTKSRWPDYHSAIWKMPHSAAADLYFVDGRFRVACFAQIVLHCSPNAIIGIHDFTSRPKYHCVREIAREIATAGDISFFRPLPEKRIAEALLQSFHAEPA</sequence>
<evidence type="ECO:0008006" key="3">
    <source>
        <dbReference type="Google" id="ProtNLM"/>
    </source>
</evidence>
<reference evidence="1 2" key="1">
    <citation type="submission" date="2017-02" db="EMBL/GenBank/DDBJ databases">
        <title>Genome sequence of the nitrite-oxidizing bacterium Nitrobacter vulgaris strain Ab1.</title>
        <authorList>
            <person name="Mellbye B.L."/>
            <person name="Davis E.W."/>
            <person name="Spieck E."/>
            <person name="Chang J.H."/>
            <person name="Bottomley P.J."/>
            <person name="Sayavedra-Soto L.A."/>
        </authorList>
    </citation>
    <scope>NUCLEOTIDE SEQUENCE [LARGE SCALE GENOMIC DNA]</scope>
    <source>
        <strain evidence="1 2">Ab1</strain>
    </source>
</reference>
<comment type="caution">
    <text evidence="1">The sequence shown here is derived from an EMBL/GenBank/DDBJ whole genome shotgun (WGS) entry which is preliminary data.</text>
</comment>